<proteinExistence type="predicted"/>
<dbReference type="InterPro" id="IPR046700">
    <property type="entry name" value="DUF6570"/>
</dbReference>
<gene>
    <name evidence="2" type="ORF">CALVIDRAFT_482310</name>
</gene>
<name>A0A167LN66_CALVF</name>
<dbReference type="OrthoDB" id="3235800at2759"/>
<feature type="non-terminal residue" evidence="2">
    <location>
        <position position="243"/>
    </location>
</feature>
<keyword evidence="3" id="KW-1185">Reference proteome</keyword>
<evidence type="ECO:0000313" key="2">
    <source>
        <dbReference type="EMBL" id="KZO95864.1"/>
    </source>
</evidence>
<feature type="domain" description="DUF6570" evidence="1">
    <location>
        <begin position="1"/>
        <end position="113"/>
    </location>
</feature>
<protein>
    <recommendedName>
        <fullName evidence="1">DUF6570 domain-containing protein</fullName>
    </recommendedName>
</protein>
<organism evidence="2 3">
    <name type="scientific">Calocera viscosa (strain TUFC12733)</name>
    <dbReference type="NCBI Taxonomy" id="1330018"/>
    <lineage>
        <taxon>Eukaryota</taxon>
        <taxon>Fungi</taxon>
        <taxon>Dikarya</taxon>
        <taxon>Basidiomycota</taxon>
        <taxon>Agaricomycotina</taxon>
        <taxon>Dacrymycetes</taxon>
        <taxon>Dacrymycetales</taxon>
        <taxon>Dacrymycetaceae</taxon>
        <taxon>Calocera</taxon>
    </lineage>
</organism>
<dbReference type="STRING" id="1330018.A0A167LN66"/>
<evidence type="ECO:0000259" key="1">
    <source>
        <dbReference type="Pfam" id="PF20209"/>
    </source>
</evidence>
<reference evidence="2 3" key="1">
    <citation type="journal article" date="2016" name="Mol. Biol. Evol.">
        <title>Comparative Genomics of Early-Diverging Mushroom-Forming Fungi Provides Insights into the Origins of Lignocellulose Decay Capabilities.</title>
        <authorList>
            <person name="Nagy L.G."/>
            <person name="Riley R."/>
            <person name="Tritt A."/>
            <person name="Adam C."/>
            <person name="Daum C."/>
            <person name="Floudas D."/>
            <person name="Sun H."/>
            <person name="Yadav J.S."/>
            <person name="Pangilinan J."/>
            <person name="Larsson K.H."/>
            <person name="Matsuura K."/>
            <person name="Barry K."/>
            <person name="Labutti K."/>
            <person name="Kuo R."/>
            <person name="Ohm R.A."/>
            <person name="Bhattacharya S.S."/>
            <person name="Shirouzu T."/>
            <person name="Yoshinaga Y."/>
            <person name="Martin F.M."/>
            <person name="Grigoriev I.V."/>
            <person name="Hibbett D.S."/>
        </authorList>
    </citation>
    <scope>NUCLEOTIDE SEQUENCE [LARGE SCALE GENOMIC DNA]</scope>
    <source>
        <strain evidence="2 3">TUFC12733</strain>
    </source>
</reference>
<dbReference type="Proteomes" id="UP000076738">
    <property type="component" value="Unassembled WGS sequence"/>
</dbReference>
<dbReference type="AlphaFoldDB" id="A0A167LN66"/>
<dbReference type="Pfam" id="PF20209">
    <property type="entry name" value="DUF6570"/>
    <property type="match status" value="1"/>
</dbReference>
<sequence length="243" mass="27411">MLVARCRAKCCVVQLKEGKPPRSSPISQRGIVGHVIIYPQRPETLLSLLPPSLDDVGDMICIIFVGAHPPTREWLLQHARPLVVRKKRVVGALRWLAAHNPLYNGIGIDESVLAPLHEEDVLPYHIEHQLPSMAEDALTSRYDAYEGHRLALQEGRDGQTGDAPGWEERWNAFAQELQAAALRHLKQHGRGFVQVPHGARPMNEFYEPELLPLTYPTLFPYGTGGLEDRQRLATLSFERHARH</sequence>
<accession>A0A167LN66</accession>
<dbReference type="EMBL" id="KV417287">
    <property type="protein sequence ID" value="KZO95864.1"/>
    <property type="molecule type" value="Genomic_DNA"/>
</dbReference>
<evidence type="ECO:0000313" key="3">
    <source>
        <dbReference type="Proteomes" id="UP000076738"/>
    </source>
</evidence>